<protein>
    <submittedName>
        <fullName evidence="3">Uncharacterized protein</fullName>
    </submittedName>
</protein>
<dbReference type="EMBL" id="JADNYJ010000035">
    <property type="protein sequence ID" value="KAF8902568.1"/>
    <property type="molecule type" value="Genomic_DNA"/>
</dbReference>
<organism evidence="3 4">
    <name type="scientific">Gymnopilus junonius</name>
    <name type="common">Spectacular rustgill mushroom</name>
    <name type="synonym">Gymnopilus spectabilis subsp. junonius</name>
    <dbReference type="NCBI Taxonomy" id="109634"/>
    <lineage>
        <taxon>Eukaryota</taxon>
        <taxon>Fungi</taxon>
        <taxon>Dikarya</taxon>
        <taxon>Basidiomycota</taxon>
        <taxon>Agaricomycotina</taxon>
        <taxon>Agaricomycetes</taxon>
        <taxon>Agaricomycetidae</taxon>
        <taxon>Agaricales</taxon>
        <taxon>Agaricineae</taxon>
        <taxon>Hymenogastraceae</taxon>
        <taxon>Gymnopilus</taxon>
    </lineage>
</organism>
<feature type="transmembrane region" description="Helical" evidence="2">
    <location>
        <begin position="107"/>
        <end position="126"/>
    </location>
</feature>
<evidence type="ECO:0000256" key="2">
    <source>
        <dbReference type="SAM" id="Phobius"/>
    </source>
</evidence>
<evidence type="ECO:0000313" key="4">
    <source>
        <dbReference type="Proteomes" id="UP000724874"/>
    </source>
</evidence>
<feature type="transmembrane region" description="Helical" evidence="2">
    <location>
        <begin position="182"/>
        <end position="201"/>
    </location>
</feature>
<feature type="compositionally biased region" description="Basic and acidic residues" evidence="1">
    <location>
        <begin position="274"/>
        <end position="293"/>
    </location>
</feature>
<keyword evidence="4" id="KW-1185">Reference proteome</keyword>
<evidence type="ECO:0000256" key="1">
    <source>
        <dbReference type="SAM" id="MobiDB-lite"/>
    </source>
</evidence>
<keyword evidence="2" id="KW-1133">Transmembrane helix</keyword>
<feature type="region of interest" description="Disordered" evidence="1">
    <location>
        <begin position="274"/>
        <end position="300"/>
    </location>
</feature>
<sequence length="300" mass="33251">MDVLPVDFSNPAVKFYIALVRLQVLTPLSLLINVATVLFSRLHPTSLTPNFHAISAYVGLIWLAQLGYCVLLKAMVNAVGFGLVLPICLWHFGAVAFVMQWFIISTILQGLLLLVLLFSNIVLLIYHQPDSSRPLDTALIHAPLRFFLMLPLNVLFTLSLFISLGLSYTPTPPGPPKNPDDYHSMIAFGVLMGTNLLSLLVIVIRRDIVCCVASTWLAVSLWTAVPKPASVYITSIIFTVLHPLSLTVAICYRQCFTQTNRIALVGDERALPANATEHREHPTVPDIERGPREVDDENWG</sequence>
<feature type="transmembrane region" description="Helical" evidence="2">
    <location>
        <begin position="208"/>
        <end position="225"/>
    </location>
</feature>
<feature type="transmembrane region" description="Helical" evidence="2">
    <location>
        <begin position="15"/>
        <end position="39"/>
    </location>
</feature>
<reference evidence="3" key="1">
    <citation type="submission" date="2020-11" db="EMBL/GenBank/DDBJ databases">
        <authorList>
            <consortium name="DOE Joint Genome Institute"/>
            <person name="Ahrendt S."/>
            <person name="Riley R."/>
            <person name="Andreopoulos W."/>
            <person name="LaButti K."/>
            <person name="Pangilinan J."/>
            <person name="Ruiz-duenas F.J."/>
            <person name="Barrasa J.M."/>
            <person name="Sanchez-Garcia M."/>
            <person name="Camarero S."/>
            <person name="Miyauchi S."/>
            <person name="Serrano A."/>
            <person name="Linde D."/>
            <person name="Babiker R."/>
            <person name="Drula E."/>
            <person name="Ayuso-Fernandez I."/>
            <person name="Pacheco R."/>
            <person name="Padilla G."/>
            <person name="Ferreira P."/>
            <person name="Barriuso J."/>
            <person name="Kellner H."/>
            <person name="Castanera R."/>
            <person name="Alfaro M."/>
            <person name="Ramirez L."/>
            <person name="Pisabarro A.G."/>
            <person name="Kuo A."/>
            <person name="Tritt A."/>
            <person name="Lipzen A."/>
            <person name="He G."/>
            <person name="Yan M."/>
            <person name="Ng V."/>
            <person name="Cullen D."/>
            <person name="Martin F."/>
            <person name="Rosso M.-N."/>
            <person name="Henrissat B."/>
            <person name="Hibbett D."/>
            <person name="Martinez A.T."/>
            <person name="Grigoriev I.V."/>
        </authorList>
    </citation>
    <scope>NUCLEOTIDE SEQUENCE</scope>
    <source>
        <strain evidence="3">AH 44721</strain>
    </source>
</reference>
<dbReference type="OrthoDB" id="3342455at2759"/>
<name>A0A9P5NMS9_GYMJU</name>
<proteinExistence type="predicted"/>
<feature type="transmembrane region" description="Helical" evidence="2">
    <location>
        <begin position="51"/>
        <end position="71"/>
    </location>
</feature>
<keyword evidence="2" id="KW-0812">Transmembrane</keyword>
<feature type="transmembrane region" description="Helical" evidence="2">
    <location>
        <begin position="78"/>
        <end position="101"/>
    </location>
</feature>
<feature type="transmembrane region" description="Helical" evidence="2">
    <location>
        <begin position="231"/>
        <end position="252"/>
    </location>
</feature>
<dbReference type="Proteomes" id="UP000724874">
    <property type="component" value="Unassembled WGS sequence"/>
</dbReference>
<comment type="caution">
    <text evidence="3">The sequence shown here is derived from an EMBL/GenBank/DDBJ whole genome shotgun (WGS) entry which is preliminary data.</text>
</comment>
<evidence type="ECO:0000313" key="3">
    <source>
        <dbReference type="EMBL" id="KAF8902568.1"/>
    </source>
</evidence>
<gene>
    <name evidence="3" type="ORF">CPB84DRAFT_1775703</name>
</gene>
<keyword evidence="2" id="KW-0472">Membrane</keyword>
<dbReference type="AlphaFoldDB" id="A0A9P5NMS9"/>
<feature type="transmembrane region" description="Helical" evidence="2">
    <location>
        <begin position="146"/>
        <end position="170"/>
    </location>
</feature>
<accession>A0A9P5NMS9</accession>